<dbReference type="EMBL" id="JBHRXP010000002">
    <property type="protein sequence ID" value="MFC3579756.1"/>
    <property type="molecule type" value="Genomic_DNA"/>
</dbReference>
<evidence type="ECO:0000313" key="3">
    <source>
        <dbReference type="EMBL" id="MFC3579756.1"/>
    </source>
</evidence>
<protein>
    <submittedName>
        <fullName evidence="3">DUF5695 domain-containing protein</fullName>
    </submittedName>
</protein>
<feature type="region of interest" description="Disordered" evidence="1">
    <location>
        <begin position="66"/>
        <end position="86"/>
    </location>
</feature>
<sequence length="916" mass="99945">MTLSRTLTPIALLLAGGSITALTPALFAQEAQAPKKVYPPIATTPFTIGAFEAALRSDTQTLARLSPKTDPKFDFTPGGREAERQGDGYQHIGDLNIRLKSGAGDWQDFASAHARKAIRVLPKGGRTIAAADITASMGAGIPLKVERRWVDEKGVLALRFVLTNTSKAPVEVGALGLPMVFDNIISDRNLDQAHESASFVDPYIGRDAGYLQVTRLSGKGAALLVLPEKGTPLEAYRPNLEPRDKSAVSIFTDKSQRGQTSEGFYDWTVASKGFAEKEWRKAGEQWNAPTSFTIAPGASRAIGVRFVAAPSIRGIEATLTAQARPVAVGVPGYVVPTDLEASLFLKAPQKVRKIESYPAGALTVTAAGSAKGWAKYNVRGVAWGQARLSITYADGSVQTVSYFVTKPLDQTMADLGRFATTKQFFDDKSDPFKRAPAILSYDREADKIITQEPRVWIAGMSDEGGGGAWVAAMIKQLDNPVPAEVAKLERVVNETVIGKLQVADGPTAGAVKKSIFYYEPSEFPAYYDKASNWKSWTSWSKKDSGDLGRAYNYPHVAIGHWVLYRVARNHPGLVTQHDWRFYLGRAYQTTVAMMRDAPYYTQFGLMEGDVFVDILKDLKREKMTAEATEMERLMKGRADHWASLPYPFGSEMAWDSTGQPEVYAWLRYFGYQKQADQTREVILGYDPTIPSWGYNGNARRYWDFLYGGKYPRIERQIHHYGSALNAVPLFDAYRANPADAHLLRVAYGGLMGGITNIDQNGFSSAAFHSWPDMMSWDPYTGDYGMGFFGHAYAAATYVVQDPQFGWISYGGNLRQTGGQITVTPKDGARSRLFVAPAGTWITLASGKISSASYTPTSGRITLTLDPATAATPVARVSVETTIQGGRQYTIGSGTAERGAKAIPLGAAPTTVELTPN</sequence>
<comment type="caution">
    <text evidence="3">The sequence shown here is derived from an EMBL/GenBank/DDBJ whole genome shotgun (WGS) entry which is preliminary data.</text>
</comment>
<evidence type="ECO:0000256" key="2">
    <source>
        <dbReference type="SAM" id="SignalP"/>
    </source>
</evidence>
<evidence type="ECO:0000256" key="1">
    <source>
        <dbReference type="SAM" id="MobiDB-lite"/>
    </source>
</evidence>
<keyword evidence="2" id="KW-0732">Signal</keyword>
<feature type="chain" id="PRO_5047381277" evidence="2">
    <location>
        <begin position="22"/>
        <end position="916"/>
    </location>
</feature>
<dbReference type="Proteomes" id="UP001595713">
    <property type="component" value="Unassembled WGS sequence"/>
</dbReference>
<dbReference type="Pfam" id="PF18951">
    <property type="entry name" value="DUF5695"/>
    <property type="match status" value="1"/>
</dbReference>
<keyword evidence="4" id="KW-1185">Reference proteome</keyword>
<organism evidence="3 4">
    <name type="scientific">Sphingomonas hylomeconis</name>
    <dbReference type="NCBI Taxonomy" id="1395958"/>
    <lineage>
        <taxon>Bacteria</taxon>
        <taxon>Pseudomonadati</taxon>
        <taxon>Pseudomonadota</taxon>
        <taxon>Alphaproteobacteria</taxon>
        <taxon>Sphingomonadales</taxon>
        <taxon>Sphingomonadaceae</taxon>
        <taxon>Sphingomonas</taxon>
    </lineage>
</organism>
<dbReference type="RefSeq" id="WP_261293353.1">
    <property type="nucleotide sequence ID" value="NZ_JANQBK010000003.1"/>
</dbReference>
<name>A0ABV7STW8_9SPHN</name>
<evidence type="ECO:0000313" key="4">
    <source>
        <dbReference type="Proteomes" id="UP001595713"/>
    </source>
</evidence>
<gene>
    <name evidence="3" type="ORF">ACFONA_06210</name>
</gene>
<reference evidence="4" key="1">
    <citation type="journal article" date="2019" name="Int. J. Syst. Evol. Microbiol.">
        <title>The Global Catalogue of Microorganisms (GCM) 10K type strain sequencing project: providing services to taxonomists for standard genome sequencing and annotation.</title>
        <authorList>
            <consortium name="The Broad Institute Genomics Platform"/>
            <consortium name="The Broad Institute Genome Sequencing Center for Infectious Disease"/>
            <person name="Wu L."/>
            <person name="Ma J."/>
        </authorList>
    </citation>
    <scope>NUCLEOTIDE SEQUENCE [LARGE SCALE GENOMIC DNA]</scope>
    <source>
        <strain evidence="4">KCTC 42739</strain>
    </source>
</reference>
<feature type="signal peptide" evidence="2">
    <location>
        <begin position="1"/>
        <end position="21"/>
    </location>
</feature>
<dbReference type="InterPro" id="IPR043750">
    <property type="entry name" value="DUF5695"/>
</dbReference>
<proteinExistence type="predicted"/>
<accession>A0ABV7STW8</accession>